<feature type="domain" description="Cytochrome b561" evidence="12">
    <location>
        <begin position="16"/>
        <end position="219"/>
    </location>
</feature>
<evidence type="ECO:0000256" key="10">
    <source>
        <dbReference type="ARBA" id="ARBA00023136"/>
    </source>
</evidence>
<dbReference type="PROSITE" id="PS50939">
    <property type="entry name" value="CYTOCHROME_B561"/>
    <property type="match status" value="1"/>
</dbReference>
<feature type="transmembrane region" description="Helical" evidence="11">
    <location>
        <begin position="12"/>
        <end position="34"/>
    </location>
</feature>
<keyword evidence="9" id="KW-0408">Iron</keyword>
<evidence type="ECO:0000313" key="13">
    <source>
        <dbReference type="EMBL" id="JAG88793.1"/>
    </source>
</evidence>
<feature type="transmembrane region" description="Helical" evidence="11">
    <location>
        <begin position="156"/>
        <end position="178"/>
    </location>
</feature>
<sequence length="233" mass="25858">MDSRHLGVTAKPFTWLVHMLGVAGIVLVLVWNIYFRGGLAFVSTNKAKIFNIHPVLMFIGYIFLASEAIIAYKVIPASKYVQKVVHLSLHLIALVLGIVGIYAAFKYHNESGIVNLYSWHSWLGLGTICLFAIQWLVGFFSFFYPTASDSVRAGILPWHVFFGLLIYMFAIATAELGFLEKLTFLESSGLYKYGSEAMLVNFTALVVLIFAVFVVLSAILPDESEPEGYSAIA</sequence>
<name>A0A0C9S9Z5_9CONI</name>
<dbReference type="InterPro" id="IPR043205">
    <property type="entry name" value="CYB561/CYBRD1-like"/>
</dbReference>
<evidence type="ECO:0000256" key="4">
    <source>
        <dbReference type="ARBA" id="ARBA00022617"/>
    </source>
</evidence>
<keyword evidence="6" id="KW-0479">Metal-binding</keyword>
<evidence type="ECO:0000256" key="2">
    <source>
        <dbReference type="ARBA" id="ARBA00004141"/>
    </source>
</evidence>
<evidence type="ECO:0000256" key="1">
    <source>
        <dbReference type="ARBA" id="ARBA00001970"/>
    </source>
</evidence>
<dbReference type="Gene3D" id="1.20.120.1770">
    <property type="match status" value="1"/>
</dbReference>
<protein>
    <submittedName>
        <fullName evidence="13">TSA: Wollemia nobilis Ref_Wollemi_Transcript_5561_1240 transcribed RNA sequence</fullName>
    </submittedName>
</protein>
<comment type="cofactor">
    <cofactor evidence="1">
        <name>heme b</name>
        <dbReference type="ChEBI" id="CHEBI:60344"/>
    </cofactor>
</comment>
<evidence type="ECO:0000256" key="8">
    <source>
        <dbReference type="ARBA" id="ARBA00022989"/>
    </source>
</evidence>
<dbReference type="GO" id="GO:0016491">
    <property type="term" value="F:oxidoreductase activity"/>
    <property type="evidence" value="ECO:0007669"/>
    <property type="project" value="InterPro"/>
</dbReference>
<evidence type="ECO:0000256" key="5">
    <source>
        <dbReference type="ARBA" id="ARBA00022692"/>
    </source>
</evidence>
<dbReference type="GO" id="GO:0016020">
    <property type="term" value="C:membrane"/>
    <property type="evidence" value="ECO:0007669"/>
    <property type="project" value="UniProtKB-SubCell"/>
</dbReference>
<evidence type="ECO:0000259" key="12">
    <source>
        <dbReference type="PROSITE" id="PS50939"/>
    </source>
</evidence>
<accession>A0A0C9S9Z5</accession>
<evidence type="ECO:0000256" key="7">
    <source>
        <dbReference type="ARBA" id="ARBA00022982"/>
    </source>
</evidence>
<keyword evidence="10 11" id="KW-0472">Membrane</keyword>
<feature type="transmembrane region" description="Helical" evidence="11">
    <location>
        <begin position="199"/>
        <end position="220"/>
    </location>
</feature>
<proteinExistence type="predicted"/>
<keyword evidence="4" id="KW-0349">Heme</keyword>
<dbReference type="CDD" id="cd08766">
    <property type="entry name" value="Cyt_b561_ACYB-1_like"/>
    <property type="match status" value="1"/>
</dbReference>
<organism evidence="13">
    <name type="scientific">Wollemia nobilis</name>
    <dbReference type="NCBI Taxonomy" id="56998"/>
    <lineage>
        <taxon>Eukaryota</taxon>
        <taxon>Viridiplantae</taxon>
        <taxon>Streptophyta</taxon>
        <taxon>Embryophyta</taxon>
        <taxon>Tracheophyta</taxon>
        <taxon>Spermatophyta</taxon>
        <taxon>Pinopsida</taxon>
        <taxon>Pinidae</taxon>
        <taxon>Conifers II</taxon>
        <taxon>Araucariales</taxon>
        <taxon>Araucariaceae</taxon>
        <taxon>Wollemia</taxon>
    </lineage>
</organism>
<feature type="transmembrane region" description="Helical" evidence="11">
    <location>
        <begin position="55"/>
        <end position="75"/>
    </location>
</feature>
<evidence type="ECO:0000256" key="9">
    <source>
        <dbReference type="ARBA" id="ARBA00023004"/>
    </source>
</evidence>
<reference evidence="13" key="1">
    <citation type="submission" date="2015-02" db="EMBL/GenBank/DDBJ databases">
        <title>A transcriptome of Wollemia nobilis - a relic of Gondwana.</title>
        <authorList>
            <person name="Chia J.Y."/>
            <person name="Leong Y.S."/>
            <person name="Abdul Karim S."/>
            <person name="Wan Azmi N."/>
            <person name="Hercus R."/>
            <person name="Croft L."/>
        </authorList>
    </citation>
    <scope>NUCLEOTIDE SEQUENCE</scope>
    <source>
        <strain evidence="13">MaeBrown</strain>
        <tissue evidence="13">Leaf</tissue>
    </source>
</reference>
<dbReference type="EMBL" id="GCHU01005523">
    <property type="protein sequence ID" value="JAG88793.1"/>
    <property type="molecule type" value="Transcribed_RNA"/>
</dbReference>
<dbReference type="SMART" id="SM00665">
    <property type="entry name" value="B561"/>
    <property type="match status" value="1"/>
</dbReference>
<dbReference type="AlphaFoldDB" id="A0A0C9S9Z5"/>
<feature type="transmembrane region" description="Helical" evidence="11">
    <location>
        <begin position="87"/>
        <end position="105"/>
    </location>
</feature>
<dbReference type="Pfam" id="PF03188">
    <property type="entry name" value="Cytochrom_B561"/>
    <property type="match status" value="1"/>
</dbReference>
<keyword evidence="3" id="KW-0813">Transport</keyword>
<keyword evidence="5 11" id="KW-0812">Transmembrane</keyword>
<evidence type="ECO:0000256" key="11">
    <source>
        <dbReference type="SAM" id="Phobius"/>
    </source>
</evidence>
<dbReference type="GO" id="GO:0046872">
    <property type="term" value="F:metal ion binding"/>
    <property type="evidence" value="ECO:0007669"/>
    <property type="project" value="UniProtKB-KW"/>
</dbReference>
<feature type="transmembrane region" description="Helical" evidence="11">
    <location>
        <begin position="117"/>
        <end position="144"/>
    </location>
</feature>
<dbReference type="InterPro" id="IPR006593">
    <property type="entry name" value="Cyt_b561/ferric_Rdtase_TM"/>
</dbReference>
<comment type="subcellular location">
    <subcellularLocation>
        <location evidence="2">Membrane</location>
        <topology evidence="2">Multi-pass membrane protein</topology>
    </subcellularLocation>
</comment>
<dbReference type="FunFam" id="1.20.120.1770:FF:000001">
    <property type="entry name" value="Cytochrome b reductase 1"/>
    <property type="match status" value="1"/>
</dbReference>
<dbReference type="PANTHER" id="PTHR10106">
    <property type="entry name" value="CYTOCHROME B561-RELATED"/>
    <property type="match status" value="1"/>
</dbReference>
<dbReference type="PANTHER" id="PTHR10106:SF22">
    <property type="entry name" value="TRANSMEMBRANE ASCORBATE FERRIREDUCTASE 1"/>
    <property type="match status" value="1"/>
</dbReference>
<keyword evidence="7" id="KW-0249">Electron transport</keyword>
<keyword evidence="8 11" id="KW-1133">Transmembrane helix</keyword>
<evidence type="ECO:0000256" key="6">
    <source>
        <dbReference type="ARBA" id="ARBA00022723"/>
    </source>
</evidence>
<evidence type="ECO:0000256" key="3">
    <source>
        <dbReference type="ARBA" id="ARBA00022448"/>
    </source>
</evidence>